<feature type="transmembrane region" description="Helical" evidence="8">
    <location>
        <begin position="6"/>
        <end position="25"/>
    </location>
</feature>
<feature type="transmembrane region" description="Helical" evidence="8">
    <location>
        <begin position="126"/>
        <end position="146"/>
    </location>
</feature>
<dbReference type="RefSeq" id="WP_066156965.1">
    <property type="nucleotide sequence ID" value="NZ_CP020814.1"/>
</dbReference>
<keyword evidence="7 8" id="KW-0472">Membrane</keyword>
<keyword evidence="6 8" id="KW-1133">Transmembrane helix</keyword>
<feature type="transmembrane region" description="Helical" evidence="8">
    <location>
        <begin position="63"/>
        <end position="84"/>
    </location>
</feature>
<keyword evidence="5 8" id="KW-0812">Transmembrane</keyword>
<evidence type="ECO:0000256" key="4">
    <source>
        <dbReference type="ARBA" id="ARBA00022475"/>
    </source>
</evidence>
<dbReference type="PANTHER" id="PTHR36838:SF1">
    <property type="entry name" value="SLR1864 PROTEIN"/>
    <property type="match status" value="1"/>
</dbReference>
<evidence type="ECO:0000256" key="8">
    <source>
        <dbReference type="SAM" id="Phobius"/>
    </source>
</evidence>
<dbReference type="KEGG" id="bkw:BkAM31D_21750"/>
<comment type="similarity">
    <text evidence="2">Belongs to the auxin efflux carrier (TC 2.A.69) family.</text>
</comment>
<dbReference type="Proteomes" id="UP000193006">
    <property type="component" value="Chromosome"/>
</dbReference>
<dbReference type="Gene3D" id="1.20.1530.20">
    <property type="match status" value="2"/>
</dbReference>
<dbReference type="GO" id="GO:0055085">
    <property type="term" value="P:transmembrane transport"/>
    <property type="evidence" value="ECO:0007669"/>
    <property type="project" value="InterPro"/>
</dbReference>
<dbReference type="EMBL" id="CP020814">
    <property type="protein sequence ID" value="ARK32267.1"/>
    <property type="molecule type" value="Genomic_DNA"/>
</dbReference>
<evidence type="ECO:0000256" key="7">
    <source>
        <dbReference type="ARBA" id="ARBA00023136"/>
    </source>
</evidence>
<evidence type="ECO:0000313" key="10">
    <source>
        <dbReference type="Proteomes" id="UP000193006"/>
    </source>
</evidence>
<dbReference type="PANTHER" id="PTHR36838">
    <property type="entry name" value="AUXIN EFFLUX CARRIER FAMILY PROTEIN"/>
    <property type="match status" value="1"/>
</dbReference>
<feature type="transmembrane region" description="Helical" evidence="8">
    <location>
        <begin position="167"/>
        <end position="189"/>
    </location>
</feature>
<sequence length="308" mass="33785">MDVFFLILLNVILPVFLLIGLGAFLHRTFKFDMGTLSKLNTYLLLPAVGFANVYQSKMGGETLLLILNFLVLQSLILMGISAGISKMFNFERSLSSTFKNSVVLSNSGNFGLPVSQLIFQYNPLGLSIQIVVMIFQNLLTYTYGLFNSVSVQSNGFKAMKVFLKNPVLYAFLLGMLLQATSISIPEYLWTPIESISSAFLAIALITLGAQSAFLKIYRFSTPLILSLLGRLVLSPCIAFIVIMTLNLEGTTAQALLIASSFPTSRNSSLFALEYGNHPEYAAQAVLLSELCSMVTVTTVVYLAQVIFL</sequence>
<keyword evidence="3" id="KW-0813">Transport</keyword>
<keyword evidence="4" id="KW-1003">Cell membrane</keyword>
<accession>A0A1X9MFN0</accession>
<comment type="subcellular location">
    <subcellularLocation>
        <location evidence="1">Cell membrane</location>
        <topology evidence="1">Multi-pass membrane protein</topology>
    </subcellularLocation>
</comment>
<dbReference type="Pfam" id="PF03547">
    <property type="entry name" value="Mem_trans"/>
    <property type="match status" value="1"/>
</dbReference>
<proteinExistence type="inferred from homology"/>
<dbReference type="STRING" id="199441.BkAM31D_21750"/>
<evidence type="ECO:0000256" key="1">
    <source>
        <dbReference type="ARBA" id="ARBA00004651"/>
    </source>
</evidence>
<reference evidence="9 10" key="1">
    <citation type="submission" date="2017-04" db="EMBL/GenBank/DDBJ databases">
        <title>Bacillus krulwichiae AM31D Genome sequencing and assembly.</title>
        <authorList>
            <person name="Krulwich T.A."/>
            <person name="Anastor L."/>
            <person name="Ehrlich R."/>
            <person name="Ehrlich G.D."/>
            <person name="Janto B."/>
        </authorList>
    </citation>
    <scope>NUCLEOTIDE SEQUENCE [LARGE SCALE GENOMIC DNA]</scope>
    <source>
        <strain evidence="9 10">AM31D</strain>
    </source>
</reference>
<evidence type="ECO:0000256" key="2">
    <source>
        <dbReference type="ARBA" id="ARBA00010145"/>
    </source>
</evidence>
<dbReference type="AlphaFoldDB" id="A0A1X9MFN0"/>
<dbReference type="GO" id="GO:0005886">
    <property type="term" value="C:plasma membrane"/>
    <property type="evidence" value="ECO:0007669"/>
    <property type="project" value="UniProtKB-SubCell"/>
</dbReference>
<feature type="transmembrane region" description="Helical" evidence="8">
    <location>
        <begin position="280"/>
        <end position="303"/>
    </location>
</feature>
<evidence type="ECO:0000256" key="6">
    <source>
        <dbReference type="ARBA" id="ARBA00022989"/>
    </source>
</evidence>
<feature type="transmembrane region" description="Helical" evidence="8">
    <location>
        <begin position="195"/>
        <end position="216"/>
    </location>
</feature>
<keyword evidence="10" id="KW-1185">Reference proteome</keyword>
<dbReference type="InterPro" id="IPR004776">
    <property type="entry name" value="Mem_transp_PIN-like"/>
</dbReference>
<name>A0A1X9MFN0_9BACI</name>
<evidence type="ECO:0000256" key="5">
    <source>
        <dbReference type="ARBA" id="ARBA00022692"/>
    </source>
</evidence>
<organism evidence="9 10">
    <name type="scientific">Halalkalibacter krulwichiae</name>
    <dbReference type="NCBI Taxonomy" id="199441"/>
    <lineage>
        <taxon>Bacteria</taxon>
        <taxon>Bacillati</taxon>
        <taxon>Bacillota</taxon>
        <taxon>Bacilli</taxon>
        <taxon>Bacillales</taxon>
        <taxon>Bacillaceae</taxon>
        <taxon>Halalkalibacter</taxon>
    </lineage>
</organism>
<protein>
    <submittedName>
        <fullName evidence="9">Membrane transport protein</fullName>
    </submittedName>
</protein>
<evidence type="ECO:0000313" key="9">
    <source>
        <dbReference type="EMBL" id="ARK32267.1"/>
    </source>
</evidence>
<evidence type="ECO:0000256" key="3">
    <source>
        <dbReference type="ARBA" id="ARBA00022448"/>
    </source>
</evidence>
<gene>
    <name evidence="9" type="ORF">BkAM31D_21750</name>
</gene>
<dbReference type="InterPro" id="IPR038770">
    <property type="entry name" value="Na+/solute_symporter_sf"/>
</dbReference>
<feature type="transmembrane region" description="Helical" evidence="8">
    <location>
        <begin position="223"/>
        <end position="245"/>
    </location>
</feature>